<dbReference type="SUPFAM" id="SSF53955">
    <property type="entry name" value="Lysozyme-like"/>
    <property type="match status" value="1"/>
</dbReference>
<dbReference type="STRING" id="1231391.GCA_000308195_02137"/>
<dbReference type="PANTHER" id="PTHR37423:SF2">
    <property type="entry name" value="MEMBRANE-BOUND LYTIC MUREIN TRANSGLYCOSYLASE C"/>
    <property type="match status" value="1"/>
</dbReference>
<dbReference type="AlphaFoldDB" id="A0A2U1CNR9"/>
<comment type="similarity">
    <text evidence="1">Belongs to the transglycosylase Slt family.</text>
</comment>
<dbReference type="RefSeq" id="WP_116518457.1">
    <property type="nucleotide sequence ID" value="NZ_JACCEX010000002.1"/>
</dbReference>
<protein>
    <submittedName>
        <fullName evidence="3">Transglycosylase-like protein with SLT domain</fullName>
    </submittedName>
</protein>
<evidence type="ECO:0000313" key="3">
    <source>
        <dbReference type="EMBL" id="PVY62597.1"/>
    </source>
</evidence>
<dbReference type="CDD" id="cd00254">
    <property type="entry name" value="LT-like"/>
    <property type="match status" value="1"/>
</dbReference>
<evidence type="ECO:0000259" key="2">
    <source>
        <dbReference type="Pfam" id="PF01464"/>
    </source>
</evidence>
<dbReference type="EMBL" id="QEKO01000002">
    <property type="protein sequence ID" value="PVY62597.1"/>
    <property type="molecule type" value="Genomic_DNA"/>
</dbReference>
<feature type="domain" description="Transglycosylase SLT" evidence="2">
    <location>
        <begin position="64"/>
        <end position="160"/>
    </location>
</feature>
<proteinExistence type="inferred from homology"/>
<sequence>MAFNQLTVLESLQQQEAASDIDLESVQDMESMVDEARMRAQVEYLAEKLRKPPETVQKYVQLAWAEASRRVGLTPELLIAIMHKESTFRPKVQNRYGAQGLMQVVRRWHREKLKASESLFDPAVNVRVGADILEEYLESVGGDLSKALAKYSGNSRNYAKKVLGESHKLAHVADMAAAEVAMATWQLEDSSAGQTG</sequence>
<dbReference type="Gene3D" id="1.10.530.10">
    <property type="match status" value="1"/>
</dbReference>
<gene>
    <name evidence="3" type="ORF">C7440_2091</name>
</gene>
<evidence type="ECO:0000313" key="4">
    <source>
        <dbReference type="Proteomes" id="UP000246145"/>
    </source>
</evidence>
<keyword evidence="4" id="KW-1185">Reference proteome</keyword>
<dbReference type="Proteomes" id="UP000246145">
    <property type="component" value="Unassembled WGS sequence"/>
</dbReference>
<dbReference type="InterPro" id="IPR023346">
    <property type="entry name" value="Lysozyme-like_dom_sf"/>
</dbReference>
<name>A0A2U1CNR9_9BURK</name>
<reference evidence="3 4" key="1">
    <citation type="submission" date="2018-04" db="EMBL/GenBank/DDBJ databases">
        <title>Genomic Encyclopedia of Type Strains, Phase IV (KMG-IV): sequencing the most valuable type-strain genomes for metagenomic binning, comparative biology and taxonomic classification.</title>
        <authorList>
            <person name="Goeker M."/>
        </authorList>
    </citation>
    <scope>NUCLEOTIDE SEQUENCE [LARGE SCALE GENOMIC DNA]</scope>
    <source>
        <strain evidence="3 4">DSM 10065</strain>
    </source>
</reference>
<dbReference type="PANTHER" id="PTHR37423">
    <property type="entry name" value="SOLUBLE LYTIC MUREIN TRANSGLYCOSYLASE-RELATED"/>
    <property type="match status" value="1"/>
</dbReference>
<accession>A0A2U1CNR9</accession>
<comment type="caution">
    <text evidence="3">The sequence shown here is derived from an EMBL/GenBank/DDBJ whole genome shotgun (WGS) entry which is preliminary data.</text>
</comment>
<evidence type="ECO:0000256" key="1">
    <source>
        <dbReference type="ARBA" id="ARBA00007734"/>
    </source>
</evidence>
<dbReference type="Pfam" id="PF01464">
    <property type="entry name" value="SLT"/>
    <property type="match status" value="1"/>
</dbReference>
<dbReference type="OrthoDB" id="92254at2"/>
<organism evidence="3 4">
    <name type="scientific">Pusillimonas noertemannii</name>
    <dbReference type="NCBI Taxonomy" id="305977"/>
    <lineage>
        <taxon>Bacteria</taxon>
        <taxon>Pseudomonadati</taxon>
        <taxon>Pseudomonadota</taxon>
        <taxon>Betaproteobacteria</taxon>
        <taxon>Burkholderiales</taxon>
        <taxon>Alcaligenaceae</taxon>
        <taxon>Pusillimonas</taxon>
    </lineage>
</organism>
<dbReference type="InterPro" id="IPR008258">
    <property type="entry name" value="Transglycosylase_SLT_dom_1"/>
</dbReference>